<dbReference type="EMBL" id="BLSC01000107">
    <property type="protein sequence ID" value="GFP37553.1"/>
    <property type="molecule type" value="Genomic_DNA"/>
</dbReference>
<dbReference type="Proteomes" id="UP000588083">
    <property type="component" value="Unassembled WGS sequence"/>
</dbReference>
<evidence type="ECO:0000313" key="1">
    <source>
        <dbReference type="EMBL" id="GFP21237.1"/>
    </source>
</evidence>
<evidence type="ECO:0000313" key="4">
    <source>
        <dbReference type="EMBL" id="GFP38563.1"/>
    </source>
</evidence>
<evidence type="ECO:0000313" key="7">
    <source>
        <dbReference type="Proteomes" id="UP000580051"/>
    </source>
</evidence>
<comment type="caution">
    <text evidence="3">The sequence shown here is derived from an EMBL/GenBank/DDBJ whole genome shotgun (WGS) entry which is preliminary data.</text>
</comment>
<evidence type="ECO:0000313" key="8">
    <source>
        <dbReference type="Proteomes" id="UP000588083"/>
    </source>
</evidence>
<evidence type="ECO:0000313" key="2">
    <source>
        <dbReference type="EMBL" id="GFP30983.1"/>
    </source>
</evidence>
<evidence type="ECO:0000313" key="5">
    <source>
        <dbReference type="Proteomes" id="UP000561271"/>
    </source>
</evidence>
<protein>
    <submittedName>
        <fullName evidence="3">Uncharacterized protein</fullName>
    </submittedName>
</protein>
<name>A0A6V8PZ93_9ACTN</name>
<dbReference type="Proteomes" id="UP000569018">
    <property type="component" value="Unassembled WGS sequence"/>
</dbReference>
<dbReference type="EMBL" id="BLRV01000028">
    <property type="protein sequence ID" value="GFP21237.1"/>
    <property type="molecule type" value="Genomic_DNA"/>
</dbReference>
<proteinExistence type="predicted"/>
<accession>A0A6V8PZ93</accession>
<dbReference type="AlphaFoldDB" id="A0A6V8PZ93"/>
<dbReference type="Proteomes" id="UP000561271">
    <property type="component" value="Unassembled WGS sequence"/>
</dbReference>
<organism evidence="3 5">
    <name type="scientific">Candidatus Hakubella thermalkaliphila</name>
    <dbReference type="NCBI Taxonomy" id="2754717"/>
    <lineage>
        <taxon>Bacteria</taxon>
        <taxon>Bacillati</taxon>
        <taxon>Actinomycetota</taxon>
        <taxon>Actinomycetota incertae sedis</taxon>
        <taxon>Candidatus Hakubellales</taxon>
        <taxon>Candidatus Hakubellaceae</taxon>
        <taxon>Candidatus Hakubella</taxon>
    </lineage>
</organism>
<dbReference type="Proteomes" id="UP000580051">
    <property type="component" value="Unassembled WGS sequence"/>
</dbReference>
<dbReference type="EMBL" id="BLRZ01000136">
    <property type="protein sequence ID" value="GFP30983.1"/>
    <property type="molecule type" value="Genomic_DNA"/>
</dbReference>
<reference evidence="5 6" key="1">
    <citation type="journal article" date="2020" name="Front. Microbiol.">
        <title>Single-cell genomics of novel Actinobacteria with the Wood-Ljungdahl pathway discovered in a serpentinizing system.</title>
        <authorList>
            <person name="Merino N."/>
            <person name="Kawai M."/>
            <person name="Boyd E.S."/>
            <person name="Colman D.R."/>
            <person name="McGlynn S.E."/>
            <person name="Nealson K.H."/>
            <person name="Kurokawa K."/>
            <person name="Hongoh Y."/>
        </authorList>
    </citation>
    <scope>NUCLEOTIDE SEQUENCE [LARGE SCALE GENOMIC DNA]</scope>
    <source>
        <strain evidence="1 7">S06</strain>
        <strain evidence="2 8">S34</strain>
        <strain evidence="3 5">S44</strain>
        <strain evidence="4 6">S47</strain>
    </source>
</reference>
<keyword evidence="8" id="KW-1185">Reference proteome</keyword>
<evidence type="ECO:0000313" key="6">
    <source>
        <dbReference type="Proteomes" id="UP000569018"/>
    </source>
</evidence>
<gene>
    <name evidence="1" type="ORF">HKBW3S06_00463</name>
    <name evidence="2" type="ORF">HKBW3S34_01902</name>
    <name evidence="3" type="ORF">HKBW3S44_01231</name>
    <name evidence="4" type="ORF">HKBW3S47_00264</name>
</gene>
<sequence>MVRFDVIVVGDLDVDLGFSANDCSFATTAEGELYI</sequence>
<dbReference type="EMBL" id="BLSD01000008">
    <property type="protein sequence ID" value="GFP38563.1"/>
    <property type="molecule type" value="Genomic_DNA"/>
</dbReference>
<evidence type="ECO:0000313" key="3">
    <source>
        <dbReference type="EMBL" id="GFP37553.1"/>
    </source>
</evidence>